<dbReference type="PANTHER" id="PTHR47260:SF1">
    <property type="entry name" value="UPF0644 PROTEIN PB2B4.06"/>
    <property type="match status" value="1"/>
</dbReference>
<feature type="domain" description="Thioesterase" evidence="2">
    <location>
        <begin position="374"/>
        <end position="448"/>
    </location>
</feature>
<protein>
    <submittedName>
        <fullName evidence="3">Thioesterase/thiol ester dehydrase-isomerase</fullName>
    </submittedName>
</protein>
<evidence type="ECO:0000313" key="3">
    <source>
        <dbReference type="EMBL" id="TIC70828.1"/>
    </source>
</evidence>
<evidence type="ECO:0000313" key="4">
    <source>
        <dbReference type="Proteomes" id="UP000305362"/>
    </source>
</evidence>
<sequence length="487" mass="54179">MQISKGHEGGFIGLRRVLEFCLRLNVRCVSIYAFSIENFSRSQDEVSSLMDLASTKLDEICQHGDLIEQHNVRISVLGAKQLLNDEVRSKLEMIEKRTAGNDGAILNICMPYTSRDEMSSAMQVSGSDKKVYQKSLMTANSPPLDILIRTSGVNRFSDYLMWQASHQNTFIQVVDAFWPDIGISELINMNIFIPVISFCHFVIRDSPFNRNDKMLRSTIRNTHRITQLRTLSTEQQKPRKVSTSAWVIGGAISAFLGGYASGSMAPPTILTLLYPRPSPPAPPSHTPEGAAFTSNLESQLQELKHVKELRNDNEYYESRPYANLPDERRVNSLTAGALRAPGRLTLPPIVFSKWDESEAIITLHVGRGLCGHDGITHGGLIATLFDESLARTAILSLPNKIGVTANLKVNYRAPLKADQFVVIKSTLKKLDGRKAFVQASITDLEGKLYADADSLFIEPKYAYLLKNSGVTQAIGGKPEKFSNEERF</sequence>
<dbReference type="CDD" id="cd00475">
    <property type="entry name" value="Cis_IPPS"/>
    <property type="match status" value="1"/>
</dbReference>
<dbReference type="Gene3D" id="3.40.1180.10">
    <property type="entry name" value="Decaprenyl diphosphate synthase-like"/>
    <property type="match status" value="1"/>
</dbReference>
<dbReference type="InterPro" id="IPR001441">
    <property type="entry name" value="UPP_synth-like"/>
</dbReference>
<dbReference type="SUPFAM" id="SSF64005">
    <property type="entry name" value="Undecaprenyl diphosphate synthase"/>
    <property type="match status" value="1"/>
</dbReference>
<dbReference type="GO" id="GO:0016765">
    <property type="term" value="F:transferase activity, transferring alkyl or aryl (other than methyl) groups"/>
    <property type="evidence" value="ECO:0007669"/>
    <property type="project" value="InterPro"/>
</dbReference>
<dbReference type="InterPro" id="IPR018520">
    <property type="entry name" value="UPP_synth-like_CS"/>
</dbReference>
<dbReference type="Gene3D" id="3.10.129.10">
    <property type="entry name" value="Hotdog Thioesterase"/>
    <property type="match status" value="1"/>
</dbReference>
<dbReference type="NCBIfam" id="TIGR00055">
    <property type="entry name" value="uppS"/>
    <property type="match status" value="1"/>
</dbReference>
<dbReference type="InterPro" id="IPR036424">
    <property type="entry name" value="UPP_synth-like_sf"/>
</dbReference>
<organism evidence="3 4">
    <name type="scientific">Wallemia mellicola</name>
    <dbReference type="NCBI Taxonomy" id="1708541"/>
    <lineage>
        <taxon>Eukaryota</taxon>
        <taxon>Fungi</taxon>
        <taxon>Dikarya</taxon>
        <taxon>Basidiomycota</taxon>
        <taxon>Wallemiomycotina</taxon>
        <taxon>Wallemiomycetes</taxon>
        <taxon>Wallemiales</taxon>
        <taxon>Wallemiaceae</taxon>
        <taxon>Wallemia</taxon>
    </lineage>
</organism>
<evidence type="ECO:0000259" key="2">
    <source>
        <dbReference type="Pfam" id="PF03061"/>
    </source>
</evidence>
<accession>A0AB74KHZ0</accession>
<dbReference type="PANTHER" id="PTHR47260">
    <property type="entry name" value="UPF0644 PROTEIN PB2B4.06"/>
    <property type="match status" value="1"/>
</dbReference>
<name>A0AB74KHZ0_9BASI</name>
<gene>
    <name evidence="3" type="ORF">E3Q03_00782</name>
</gene>
<comment type="caution">
    <text evidence="3">The sequence shown here is derived from an EMBL/GenBank/DDBJ whole genome shotgun (WGS) entry which is preliminary data.</text>
</comment>
<dbReference type="InterPro" id="IPR006683">
    <property type="entry name" value="Thioestr_dom"/>
</dbReference>
<evidence type="ECO:0000256" key="1">
    <source>
        <dbReference type="ARBA" id="ARBA00022679"/>
    </source>
</evidence>
<dbReference type="AlphaFoldDB" id="A0AB74KHZ0"/>
<dbReference type="Pfam" id="PF03061">
    <property type="entry name" value="4HBT"/>
    <property type="match status" value="1"/>
</dbReference>
<dbReference type="SUPFAM" id="SSF54637">
    <property type="entry name" value="Thioesterase/thiol ester dehydrase-isomerase"/>
    <property type="match status" value="1"/>
</dbReference>
<dbReference type="CDD" id="cd03443">
    <property type="entry name" value="PaaI_thioesterase"/>
    <property type="match status" value="1"/>
</dbReference>
<dbReference type="InterPro" id="IPR052061">
    <property type="entry name" value="PTE-AB_protein"/>
</dbReference>
<dbReference type="Proteomes" id="UP000305362">
    <property type="component" value="Unassembled WGS sequence"/>
</dbReference>
<keyword evidence="1" id="KW-0808">Transferase</keyword>
<dbReference type="InterPro" id="IPR029069">
    <property type="entry name" value="HotDog_dom_sf"/>
</dbReference>
<reference evidence="3 4" key="1">
    <citation type="submission" date="2019-03" db="EMBL/GenBank/DDBJ databases">
        <title>Sequencing 25 genomes of Wallemia mellicola.</title>
        <authorList>
            <person name="Gostincar C."/>
        </authorList>
    </citation>
    <scope>NUCLEOTIDE SEQUENCE [LARGE SCALE GENOMIC DNA]</scope>
    <source>
        <strain evidence="3 4">EXF-1277</strain>
    </source>
</reference>
<proteinExistence type="predicted"/>
<dbReference type="EMBL" id="SPRV01000005">
    <property type="protein sequence ID" value="TIC70828.1"/>
    <property type="molecule type" value="Genomic_DNA"/>
</dbReference>
<dbReference type="PROSITE" id="PS01066">
    <property type="entry name" value="UPP_SYNTHASE"/>
    <property type="match status" value="1"/>
</dbReference>
<dbReference type="Pfam" id="PF01255">
    <property type="entry name" value="Prenyltransf"/>
    <property type="match status" value="1"/>
</dbReference>